<keyword evidence="1" id="KW-0472">Membrane</keyword>
<evidence type="ECO:0000313" key="3">
    <source>
        <dbReference type="EMBL" id="ROR32673.1"/>
    </source>
</evidence>
<keyword evidence="4" id="KW-1185">Reference proteome</keyword>
<feature type="transmembrane region" description="Helical" evidence="1">
    <location>
        <begin position="34"/>
        <end position="54"/>
    </location>
</feature>
<accession>A0A3N1Y1F5</accession>
<evidence type="ECO:0000313" key="4">
    <source>
        <dbReference type="Proteomes" id="UP000276634"/>
    </source>
</evidence>
<sequence>MSKNVGTIDKVIRIVLGLVLIGLALFGPKTPWGWIGVIPLVTGLIGFCPLYSLLGIKTTGEAKA</sequence>
<dbReference type="RefSeq" id="WP_123401583.1">
    <property type="nucleotide sequence ID" value="NZ_RJVI01000002.1"/>
</dbReference>
<dbReference type="EMBL" id="RJVI01000002">
    <property type="protein sequence ID" value="ROR32673.1"/>
    <property type="molecule type" value="Genomic_DNA"/>
</dbReference>
<dbReference type="AlphaFoldDB" id="A0A3N1Y1F5"/>
<feature type="transmembrane region" description="Helical" evidence="1">
    <location>
        <begin position="12"/>
        <end position="28"/>
    </location>
</feature>
<proteinExistence type="predicted"/>
<gene>
    <name evidence="3" type="ORF">EDC57_1879</name>
</gene>
<name>A0A3N1Y1F5_9GAMM</name>
<comment type="caution">
    <text evidence="3">The sequence shown here is derived from an EMBL/GenBank/DDBJ whole genome shotgun (WGS) entry which is preliminary data.</text>
</comment>
<reference evidence="3 4" key="1">
    <citation type="submission" date="2018-11" db="EMBL/GenBank/DDBJ databases">
        <title>Genomic Encyclopedia of Type Strains, Phase IV (KMG-IV): sequencing the most valuable type-strain genomes for metagenomic binning, comparative biology and taxonomic classification.</title>
        <authorList>
            <person name="Goeker M."/>
        </authorList>
    </citation>
    <scope>NUCLEOTIDE SEQUENCE [LARGE SCALE GENOMIC DNA]</scope>
    <source>
        <strain evidence="3 4">DSM 100275</strain>
    </source>
</reference>
<organism evidence="3 4">
    <name type="scientific">Inmirania thermothiophila</name>
    <dbReference type="NCBI Taxonomy" id="1750597"/>
    <lineage>
        <taxon>Bacteria</taxon>
        <taxon>Pseudomonadati</taxon>
        <taxon>Pseudomonadota</taxon>
        <taxon>Gammaproteobacteria</taxon>
        <taxon>Chromatiales</taxon>
        <taxon>Ectothiorhodospiraceae</taxon>
        <taxon>Inmirania</taxon>
    </lineage>
</organism>
<feature type="domain" description="Inner membrane protein YgaP-like transmembrane" evidence="2">
    <location>
        <begin position="1"/>
        <end position="60"/>
    </location>
</feature>
<dbReference type="OrthoDB" id="9804804at2"/>
<keyword evidence="1" id="KW-0812">Transmembrane</keyword>
<keyword evidence="1" id="KW-1133">Transmembrane helix</keyword>
<evidence type="ECO:0000256" key="1">
    <source>
        <dbReference type="SAM" id="Phobius"/>
    </source>
</evidence>
<evidence type="ECO:0000259" key="2">
    <source>
        <dbReference type="Pfam" id="PF11127"/>
    </source>
</evidence>
<dbReference type="InterPro" id="IPR021309">
    <property type="entry name" value="YgaP-like_TM"/>
</dbReference>
<dbReference type="Proteomes" id="UP000276634">
    <property type="component" value="Unassembled WGS sequence"/>
</dbReference>
<dbReference type="Pfam" id="PF11127">
    <property type="entry name" value="YgaP-like_TM"/>
    <property type="match status" value="1"/>
</dbReference>
<protein>
    <submittedName>
        <fullName evidence="3">DUF2892 family protein</fullName>
    </submittedName>
</protein>